<proteinExistence type="predicted"/>
<gene>
    <name evidence="2" type="ORF">DFR36_10254</name>
</gene>
<dbReference type="InterPro" id="IPR036890">
    <property type="entry name" value="HATPase_C_sf"/>
</dbReference>
<keyword evidence="3" id="KW-1185">Reference proteome</keyword>
<dbReference type="Gene3D" id="3.30.565.10">
    <property type="entry name" value="Histidine kinase-like ATPase, C-terminal domain"/>
    <property type="match status" value="1"/>
</dbReference>
<keyword evidence="2" id="KW-0808">Transferase</keyword>
<comment type="caution">
    <text evidence="2">The sequence shown here is derived from an EMBL/GenBank/DDBJ whole genome shotgun (WGS) entry which is preliminary data.</text>
</comment>
<sequence>MIHLPWLLVALGLVLLLVAWVVWLRGRRLRRCVAQLLALPTDVHPLRWPRLAWPILRRAGIAGIAWQGNWFGDAVQGRWGAEPGPSWPAQRLEAGPDCAIELHWADIGRTDEARALALTVLDVFAQAWLARMRERTQAVAVALAQRAQVQLYWQHDMRNLAQWVGLLAEEFGAATPEQLPRLAQRLQRQAPLLQARAHRLLAATEAPAAVPARGEPPVRALDLLQNAAELAGLAIEVHADDADAAPTLLLEPVPAQALERALDNIFSNLARDSGARHGAMPLRCECSVREGALQARLHTPRLSTPWPRRAFEPLKSPTGSGMGLYQARRSLRDAGGDLQASEEPQGVVFVLRVPLVLSGRQEI</sequence>
<dbReference type="Proteomes" id="UP000246483">
    <property type="component" value="Unassembled WGS sequence"/>
</dbReference>
<keyword evidence="1" id="KW-0472">Membrane</keyword>
<keyword evidence="1" id="KW-1133">Transmembrane helix</keyword>
<protein>
    <submittedName>
        <fullName evidence="2">Signal transduction histidine kinase</fullName>
    </submittedName>
</protein>
<dbReference type="OrthoDB" id="8893375at2"/>
<accession>A0A317RDN2</accession>
<reference evidence="2 3" key="1">
    <citation type="submission" date="2018-05" db="EMBL/GenBank/DDBJ databases">
        <title>Genomic Encyclopedia of Type Strains, Phase IV (KMG-IV): sequencing the most valuable type-strain genomes for metagenomic binning, comparative biology and taxonomic classification.</title>
        <authorList>
            <person name="Goeker M."/>
        </authorList>
    </citation>
    <scope>NUCLEOTIDE SEQUENCE [LARGE SCALE GENOMIC DNA]</scope>
    <source>
        <strain evidence="2 3">DSM 26006</strain>
    </source>
</reference>
<dbReference type="SUPFAM" id="SSF55874">
    <property type="entry name" value="ATPase domain of HSP90 chaperone/DNA topoisomerase II/histidine kinase"/>
    <property type="match status" value="1"/>
</dbReference>
<evidence type="ECO:0000313" key="2">
    <source>
        <dbReference type="EMBL" id="PWW47681.1"/>
    </source>
</evidence>
<dbReference type="RefSeq" id="WP_019373338.1">
    <property type="nucleotide sequence ID" value="NZ_ALEE01000244.1"/>
</dbReference>
<dbReference type="AlphaFoldDB" id="A0A317RDN2"/>
<evidence type="ECO:0000256" key="1">
    <source>
        <dbReference type="SAM" id="Phobius"/>
    </source>
</evidence>
<keyword evidence="2" id="KW-0418">Kinase</keyword>
<name>A0A317RDN2_9BURK</name>
<keyword evidence="1" id="KW-0812">Transmembrane</keyword>
<evidence type="ECO:0000313" key="3">
    <source>
        <dbReference type="Proteomes" id="UP000246483"/>
    </source>
</evidence>
<organism evidence="2 3">
    <name type="scientific">Melaminivora alkalimesophila</name>
    <dbReference type="NCBI Taxonomy" id="1165852"/>
    <lineage>
        <taxon>Bacteria</taxon>
        <taxon>Pseudomonadati</taxon>
        <taxon>Pseudomonadota</taxon>
        <taxon>Betaproteobacteria</taxon>
        <taxon>Burkholderiales</taxon>
        <taxon>Comamonadaceae</taxon>
        <taxon>Melaminivora</taxon>
    </lineage>
</organism>
<feature type="transmembrane region" description="Helical" evidence="1">
    <location>
        <begin position="6"/>
        <end position="24"/>
    </location>
</feature>
<dbReference type="GO" id="GO:0016301">
    <property type="term" value="F:kinase activity"/>
    <property type="evidence" value="ECO:0007669"/>
    <property type="project" value="UniProtKB-KW"/>
</dbReference>
<dbReference type="EMBL" id="QGUB01000002">
    <property type="protein sequence ID" value="PWW47681.1"/>
    <property type="molecule type" value="Genomic_DNA"/>
</dbReference>